<reference evidence="1" key="1">
    <citation type="journal article" date="2015" name="Nature">
        <title>Complex archaea that bridge the gap between prokaryotes and eukaryotes.</title>
        <authorList>
            <person name="Spang A."/>
            <person name="Saw J.H."/>
            <person name="Jorgensen S.L."/>
            <person name="Zaremba-Niedzwiedzka K."/>
            <person name="Martijn J."/>
            <person name="Lind A.E."/>
            <person name="van Eijk R."/>
            <person name="Schleper C."/>
            <person name="Guy L."/>
            <person name="Ettema T.J."/>
        </authorList>
    </citation>
    <scope>NUCLEOTIDE SEQUENCE</scope>
</reference>
<sequence length="27" mass="3090">MSLRDTILTADDLKESVEDVPEWDAKI</sequence>
<protein>
    <submittedName>
        <fullName evidence="1">Uncharacterized protein</fullName>
    </submittedName>
</protein>
<feature type="non-terminal residue" evidence="1">
    <location>
        <position position="27"/>
    </location>
</feature>
<dbReference type="EMBL" id="LAZR01050008">
    <property type="protein sequence ID" value="KKK88315.1"/>
    <property type="molecule type" value="Genomic_DNA"/>
</dbReference>
<name>A0A0F8ZQN9_9ZZZZ</name>
<evidence type="ECO:0000313" key="1">
    <source>
        <dbReference type="EMBL" id="KKK88315.1"/>
    </source>
</evidence>
<dbReference type="AlphaFoldDB" id="A0A0F8ZQN9"/>
<comment type="caution">
    <text evidence="1">The sequence shown here is derived from an EMBL/GenBank/DDBJ whole genome shotgun (WGS) entry which is preliminary data.</text>
</comment>
<proteinExistence type="predicted"/>
<organism evidence="1">
    <name type="scientific">marine sediment metagenome</name>
    <dbReference type="NCBI Taxonomy" id="412755"/>
    <lineage>
        <taxon>unclassified sequences</taxon>
        <taxon>metagenomes</taxon>
        <taxon>ecological metagenomes</taxon>
    </lineage>
</organism>
<accession>A0A0F8ZQN9</accession>
<gene>
    <name evidence="1" type="ORF">LCGC14_2744420</name>
</gene>